<reference evidence="15 16" key="1">
    <citation type="submission" date="2016-11" db="EMBL/GenBank/DDBJ databases">
        <authorList>
            <person name="Jaros S."/>
            <person name="Januszkiewicz K."/>
            <person name="Wedrychowicz H."/>
        </authorList>
    </citation>
    <scope>NUCLEOTIDE SEQUENCE [LARGE SCALE GENOMIC DNA]</scope>
    <source>
        <strain evidence="15 16">DSM 26892</strain>
    </source>
</reference>
<dbReference type="GO" id="GO:0020037">
    <property type="term" value="F:heme binding"/>
    <property type="evidence" value="ECO:0007669"/>
    <property type="project" value="TreeGrafter"/>
</dbReference>
<evidence type="ECO:0000256" key="7">
    <source>
        <dbReference type="ARBA" id="ARBA00022723"/>
    </source>
</evidence>
<protein>
    <submittedName>
        <fullName evidence="15">Cytochrome b561</fullName>
    </submittedName>
</protein>
<keyword evidence="9 13" id="KW-1133">Transmembrane helix</keyword>
<dbReference type="InterPro" id="IPR016174">
    <property type="entry name" value="Di-haem_cyt_TM"/>
</dbReference>
<dbReference type="InterPro" id="IPR007372">
    <property type="entry name" value="Lipid/polyisoprenoid-bd_YceI"/>
</dbReference>
<keyword evidence="8" id="KW-0249">Electron transport</keyword>
<dbReference type="RefSeq" id="WP_073125409.1">
    <property type="nucleotide sequence ID" value="NZ_FQZA01000001.1"/>
</dbReference>
<sequence>MQLANTDVTYGTITKTFHWLIALLILTNIPLAWLGENLPDQTSQDIARLSVIWSTHKTIGVAVFFVALLRILWALTQPKPAPVHPDRRAETLLAETIHWCLYAALVVVPLSGWIGHAASQGYAPIWWPFGQSLPLVPRSDAVEEAAKLTHWLFTWILIVSLGLHIAGALKHALIDRDGTLSRMWFGRADLGRIAPAEHPGAAMLLAATIYVFGGVSVLALAYEPVEAPEVAEAAPAAETGGNWQVESGDIGITVQQMGSAIQGGFADWTAEIDFTEEAQDGTHGTVTVEIDIPSLTLGSVTSQALGPDYFAADDHPVAVFEAAILPAEDGYLAEGTLSLAGQESQVDLPFTLTIDGDTATMNGTTTLDRRNFGIGDNQTDPGTLGFTVDVDIAVTATRAD</sequence>
<dbReference type="PANTHER" id="PTHR30529:SF1">
    <property type="entry name" value="CYTOCHROME B561 HOMOLOG 2"/>
    <property type="match status" value="1"/>
</dbReference>
<evidence type="ECO:0000256" key="5">
    <source>
        <dbReference type="ARBA" id="ARBA00022617"/>
    </source>
</evidence>
<feature type="transmembrane region" description="Helical" evidence="13">
    <location>
        <begin position="55"/>
        <end position="75"/>
    </location>
</feature>
<evidence type="ECO:0000256" key="1">
    <source>
        <dbReference type="ARBA" id="ARBA00001970"/>
    </source>
</evidence>
<evidence type="ECO:0000256" key="8">
    <source>
        <dbReference type="ARBA" id="ARBA00022982"/>
    </source>
</evidence>
<dbReference type="GO" id="GO:0046872">
    <property type="term" value="F:metal ion binding"/>
    <property type="evidence" value="ECO:0007669"/>
    <property type="project" value="UniProtKB-KW"/>
</dbReference>
<dbReference type="InterPro" id="IPR011577">
    <property type="entry name" value="Cyt_b561_bac/Ni-Hgenase"/>
</dbReference>
<dbReference type="GO" id="GO:0005886">
    <property type="term" value="C:plasma membrane"/>
    <property type="evidence" value="ECO:0007669"/>
    <property type="project" value="UniProtKB-SubCell"/>
</dbReference>
<proteinExistence type="inferred from homology"/>
<dbReference type="GO" id="GO:0022904">
    <property type="term" value="P:respiratory electron transport chain"/>
    <property type="evidence" value="ECO:0007669"/>
    <property type="project" value="InterPro"/>
</dbReference>
<evidence type="ECO:0000256" key="2">
    <source>
        <dbReference type="ARBA" id="ARBA00004651"/>
    </source>
</evidence>
<keyword evidence="16" id="KW-1185">Reference proteome</keyword>
<dbReference type="SUPFAM" id="SSF81342">
    <property type="entry name" value="Transmembrane di-heme cytochromes"/>
    <property type="match status" value="1"/>
</dbReference>
<dbReference type="Gene3D" id="1.20.950.20">
    <property type="entry name" value="Transmembrane di-heme cytochromes, Chain C"/>
    <property type="match status" value="1"/>
</dbReference>
<evidence type="ECO:0000256" key="10">
    <source>
        <dbReference type="ARBA" id="ARBA00023004"/>
    </source>
</evidence>
<comment type="cofactor">
    <cofactor evidence="1">
        <name>heme b</name>
        <dbReference type="ChEBI" id="CHEBI:60344"/>
    </cofactor>
</comment>
<evidence type="ECO:0000256" key="11">
    <source>
        <dbReference type="ARBA" id="ARBA00023136"/>
    </source>
</evidence>
<dbReference type="InterPro" id="IPR052168">
    <property type="entry name" value="Cytochrome_b561_oxidase"/>
</dbReference>
<dbReference type="SMART" id="SM00867">
    <property type="entry name" value="YceI"/>
    <property type="match status" value="1"/>
</dbReference>
<keyword evidence="3" id="KW-0813">Transport</keyword>
<evidence type="ECO:0000313" key="15">
    <source>
        <dbReference type="EMBL" id="SHI34428.1"/>
    </source>
</evidence>
<comment type="similarity">
    <text evidence="12">Belongs to the cytochrome b561 family.</text>
</comment>
<comment type="subcellular location">
    <subcellularLocation>
        <location evidence="2">Cell membrane</location>
        <topology evidence="2">Multi-pass membrane protein</topology>
    </subcellularLocation>
</comment>
<keyword evidence="11 13" id="KW-0472">Membrane</keyword>
<dbReference type="SUPFAM" id="SSF101874">
    <property type="entry name" value="YceI-like"/>
    <property type="match status" value="1"/>
</dbReference>
<gene>
    <name evidence="15" type="ORF">SAMN04488012_10184</name>
</gene>
<evidence type="ECO:0000256" key="4">
    <source>
        <dbReference type="ARBA" id="ARBA00022475"/>
    </source>
</evidence>
<feature type="domain" description="Lipid/polyisoprenoid-binding YceI-like" evidence="14">
    <location>
        <begin position="242"/>
        <end position="397"/>
    </location>
</feature>
<keyword evidence="6 13" id="KW-0812">Transmembrane</keyword>
<keyword evidence="7" id="KW-0479">Metal-binding</keyword>
<name>A0A1M6ADN5_9RHOB</name>
<feature type="transmembrane region" description="Helical" evidence="13">
    <location>
        <begin position="201"/>
        <end position="222"/>
    </location>
</feature>
<dbReference type="Pfam" id="PF04264">
    <property type="entry name" value="YceI"/>
    <property type="match status" value="1"/>
</dbReference>
<evidence type="ECO:0000256" key="3">
    <source>
        <dbReference type="ARBA" id="ARBA00022448"/>
    </source>
</evidence>
<keyword evidence="4" id="KW-1003">Cell membrane</keyword>
<evidence type="ECO:0000256" key="6">
    <source>
        <dbReference type="ARBA" id="ARBA00022692"/>
    </source>
</evidence>
<evidence type="ECO:0000313" key="16">
    <source>
        <dbReference type="Proteomes" id="UP000184040"/>
    </source>
</evidence>
<evidence type="ECO:0000256" key="9">
    <source>
        <dbReference type="ARBA" id="ARBA00022989"/>
    </source>
</evidence>
<dbReference type="GO" id="GO:0009055">
    <property type="term" value="F:electron transfer activity"/>
    <property type="evidence" value="ECO:0007669"/>
    <property type="project" value="InterPro"/>
</dbReference>
<dbReference type="AlphaFoldDB" id="A0A1M6ADN5"/>
<dbReference type="Gene3D" id="2.40.128.110">
    <property type="entry name" value="Lipid/polyisoprenoid-binding, YceI-like"/>
    <property type="match status" value="1"/>
</dbReference>
<feature type="transmembrane region" description="Helical" evidence="13">
    <location>
        <begin position="96"/>
        <end position="114"/>
    </location>
</feature>
<dbReference type="PANTHER" id="PTHR30529">
    <property type="entry name" value="CYTOCHROME B561"/>
    <property type="match status" value="1"/>
</dbReference>
<organism evidence="15 16">
    <name type="scientific">Palleronia salina</name>
    <dbReference type="NCBI Taxonomy" id="313368"/>
    <lineage>
        <taxon>Bacteria</taxon>
        <taxon>Pseudomonadati</taxon>
        <taxon>Pseudomonadota</taxon>
        <taxon>Alphaproteobacteria</taxon>
        <taxon>Rhodobacterales</taxon>
        <taxon>Roseobacteraceae</taxon>
        <taxon>Palleronia</taxon>
    </lineage>
</organism>
<dbReference type="STRING" id="313368.SAMN04488012_10184"/>
<dbReference type="EMBL" id="FQZA01000001">
    <property type="protein sequence ID" value="SHI34428.1"/>
    <property type="molecule type" value="Genomic_DNA"/>
</dbReference>
<evidence type="ECO:0000259" key="14">
    <source>
        <dbReference type="SMART" id="SM00867"/>
    </source>
</evidence>
<dbReference type="Pfam" id="PF01292">
    <property type="entry name" value="Ni_hydr_CYTB"/>
    <property type="match status" value="1"/>
</dbReference>
<feature type="transmembrane region" description="Helical" evidence="13">
    <location>
        <begin position="16"/>
        <end position="35"/>
    </location>
</feature>
<feature type="transmembrane region" description="Helical" evidence="13">
    <location>
        <begin position="152"/>
        <end position="173"/>
    </location>
</feature>
<keyword evidence="10" id="KW-0408">Iron</keyword>
<evidence type="ECO:0000256" key="12">
    <source>
        <dbReference type="ARBA" id="ARBA00037975"/>
    </source>
</evidence>
<dbReference type="InterPro" id="IPR036761">
    <property type="entry name" value="TTHA0802/YceI-like_sf"/>
</dbReference>
<keyword evidence="5" id="KW-0349">Heme</keyword>
<evidence type="ECO:0000256" key="13">
    <source>
        <dbReference type="SAM" id="Phobius"/>
    </source>
</evidence>
<accession>A0A1M6ADN5</accession>
<dbReference type="Proteomes" id="UP000184040">
    <property type="component" value="Unassembled WGS sequence"/>
</dbReference>